<evidence type="ECO:0000313" key="2">
    <source>
        <dbReference type="EMBL" id="SPD85186.1"/>
    </source>
</evidence>
<feature type="compositionally biased region" description="Polar residues" evidence="1">
    <location>
        <begin position="1"/>
        <end position="13"/>
    </location>
</feature>
<feature type="compositionally biased region" description="Basic residues" evidence="1">
    <location>
        <begin position="72"/>
        <end position="82"/>
    </location>
</feature>
<organism evidence="2 3">
    <name type="scientific">Micropruina glycogenica</name>
    <dbReference type="NCBI Taxonomy" id="75385"/>
    <lineage>
        <taxon>Bacteria</taxon>
        <taxon>Bacillati</taxon>
        <taxon>Actinomycetota</taxon>
        <taxon>Actinomycetes</taxon>
        <taxon>Propionibacteriales</taxon>
        <taxon>Nocardioidaceae</taxon>
        <taxon>Micropruina</taxon>
    </lineage>
</organism>
<feature type="compositionally biased region" description="Basic and acidic residues" evidence="1">
    <location>
        <begin position="57"/>
        <end position="71"/>
    </location>
</feature>
<dbReference type="EMBL" id="LT985188">
    <property type="protein sequence ID" value="SPD85186.1"/>
    <property type="molecule type" value="Genomic_DNA"/>
</dbReference>
<feature type="region of interest" description="Disordered" evidence="1">
    <location>
        <begin position="1"/>
        <end position="37"/>
    </location>
</feature>
<name>A0A2N9JCN7_9ACTN</name>
<accession>A0A2N9JCN7</accession>
<proteinExistence type="predicted"/>
<evidence type="ECO:0000256" key="1">
    <source>
        <dbReference type="SAM" id="MobiDB-lite"/>
    </source>
</evidence>
<evidence type="ECO:0000313" key="3">
    <source>
        <dbReference type="Proteomes" id="UP000238164"/>
    </source>
</evidence>
<reference evidence="2 3" key="1">
    <citation type="submission" date="2018-02" db="EMBL/GenBank/DDBJ databases">
        <authorList>
            <person name="Cohen D.B."/>
            <person name="Kent A.D."/>
        </authorList>
    </citation>
    <scope>NUCLEOTIDE SEQUENCE [LARGE SCALE GENOMIC DNA]</scope>
    <source>
        <strain evidence="2">1</strain>
    </source>
</reference>
<keyword evidence="3" id="KW-1185">Reference proteome</keyword>
<sequence>MPSSCVSRSPADSTEQEWGRFSIRIKNGPTSCPPRPAAQTRREALGALAIVHRGAAVDRLNRQPTKGDHARTRFLPRHHRQP</sequence>
<dbReference type="Proteomes" id="UP000238164">
    <property type="component" value="Chromosome 1"/>
</dbReference>
<feature type="region of interest" description="Disordered" evidence="1">
    <location>
        <begin position="57"/>
        <end position="82"/>
    </location>
</feature>
<dbReference type="AlphaFoldDB" id="A0A2N9JCN7"/>
<gene>
    <name evidence="2" type="ORF">MPLG2_0150</name>
</gene>
<dbReference type="KEGG" id="mgg:MPLG2_0150"/>
<protein>
    <submittedName>
        <fullName evidence="2">Uncharacterized protein</fullName>
    </submittedName>
</protein>